<feature type="compositionally biased region" description="Polar residues" evidence="1">
    <location>
        <begin position="14"/>
        <end position="27"/>
    </location>
</feature>
<dbReference type="Proteomes" id="UP000501690">
    <property type="component" value="Linkage Group LG8"/>
</dbReference>
<evidence type="ECO:0000256" key="1">
    <source>
        <dbReference type="SAM" id="MobiDB-lite"/>
    </source>
</evidence>
<accession>A0A4D6MPZ7</accession>
<proteinExistence type="predicted"/>
<dbReference type="EMBL" id="CP039352">
    <property type="protein sequence ID" value="QCE03483.1"/>
    <property type="molecule type" value="Genomic_DNA"/>
</dbReference>
<name>A0A4D6MPZ7_VIGUN</name>
<feature type="compositionally biased region" description="Polar residues" evidence="1">
    <location>
        <begin position="35"/>
        <end position="45"/>
    </location>
</feature>
<evidence type="ECO:0000313" key="3">
    <source>
        <dbReference type="Proteomes" id="UP000501690"/>
    </source>
</evidence>
<feature type="region of interest" description="Disordered" evidence="1">
    <location>
        <begin position="1"/>
        <end position="45"/>
    </location>
</feature>
<organism evidence="2 3">
    <name type="scientific">Vigna unguiculata</name>
    <name type="common">Cowpea</name>
    <dbReference type="NCBI Taxonomy" id="3917"/>
    <lineage>
        <taxon>Eukaryota</taxon>
        <taxon>Viridiplantae</taxon>
        <taxon>Streptophyta</taxon>
        <taxon>Embryophyta</taxon>
        <taxon>Tracheophyta</taxon>
        <taxon>Spermatophyta</taxon>
        <taxon>Magnoliopsida</taxon>
        <taxon>eudicotyledons</taxon>
        <taxon>Gunneridae</taxon>
        <taxon>Pentapetalae</taxon>
        <taxon>rosids</taxon>
        <taxon>fabids</taxon>
        <taxon>Fabales</taxon>
        <taxon>Fabaceae</taxon>
        <taxon>Papilionoideae</taxon>
        <taxon>50 kb inversion clade</taxon>
        <taxon>NPAAA clade</taxon>
        <taxon>indigoferoid/millettioid clade</taxon>
        <taxon>Phaseoleae</taxon>
        <taxon>Vigna</taxon>
    </lineage>
</organism>
<dbReference type="AlphaFoldDB" id="A0A4D6MPZ7"/>
<evidence type="ECO:0000313" key="2">
    <source>
        <dbReference type="EMBL" id="QCE03483.1"/>
    </source>
</evidence>
<reference evidence="2 3" key="1">
    <citation type="submission" date="2019-04" db="EMBL/GenBank/DDBJ databases">
        <title>An improved genome assembly and genetic linkage map for asparagus bean, Vigna unguiculata ssp. sesquipedialis.</title>
        <authorList>
            <person name="Xia Q."/>
            <person name="Zhang R."/>
            <person name="Dong Y."/>
        </authorList>
    </citation>
    <scope>NUCLEOTIDE SEQUENCE [LARGE SCALE GENOMIC DNA]</scope>
    <source>
        <tissue evidence="2">Leaf</tissue>
    </source>
</reference>
<sequence length="79" mass="8953">MDAARGNTSDHSDSSQINGTLRVQPNDQLPLDNIGYSQLSSPSTRFPHTKVMLRKEDEQIQAARKNLKRKRKKVAEGKY</sequence>
<gene>
    <name evidence="2" type="ORF">DEO72_LG8g1507</name>
</gene>
<protein>
    <submittedName>
        <fullName evidence="2">Uncharacterized protein</fullName>
    </submittedName>
</protein>
<keyword evidence="3" id="KW-1185">Reference proteome</keyword>